<dbReference type="EMBL" id="CAJVPY010023408">
    <property type="protein sequence ID" value="CAG8784986.1"/>
    <property type="molecule type" value="Genomic_DNA"/>
</dbReference>
<keyword evidence="2" id="KW-1185">Reference proteome</keyword>
<gene>
    <name evidence="1" type="ORF">DERYTH_LOCUS20208</name>
</gene>
<dbReference type="OrthoDB" id="2414316at2759"/>
<sequence length="188" mass="22030">MASFDQTASPKRCSRCDKSKSIEEFVRQSGSRMKEWSTCNICAETRKEKNKEIADLGNIRAANYDEDNVEEMIVENEDETPYDLADLEKFFDEPENLIENINEELYTNNQNEIIESRKAELNEDKKMFESLLTIVSDNIQNDSFYSTYQKLKQSLIAETIACQEALRAKHQQKTWHPPRRSKLAFWLQ</sequence>
<evidence type="ECO:0000313" key="2">
    <source>
        <dbReference type="Proteomes" id="UP000789405"/>
    </source>
</evidence>
<reference evidence="1" key="1">
    <citation type="submission" date="2021-06" db="EMBL/GenBank/DDBJ databases">
        <authorList>
            <person name="Kallberg Y."/>
            <person name="Tangrot J."/>
            <person name="Rosling A."/>
        </authorList>
    </citation>
    <scope>NUCLEOTIDE SEQUENCE</scope>
    <source>
        <strain evidence="1">MA453B</strain>
    </source>
</reference>
<organism evidence="1 2">
    <name type="scientific">Dentiscutata erythropus</name>
    <dbReference type="NCBI Taxonomy" id="1348616"/>
    <lineage>
        <taxon>Eukaryota</taxon>
        <taxon>Fungi</taxon>
        <taxon>Fungi incertae sedis</taxon>
        <taxon>Mucoromycota</taxon>
        <taxon>Glomeromycotina</taxon>
        <taxon>Glomeromycetes</taxon>
        <taxon>Diversisporales</taxon>
        <taxon>Gigasporaceae</taxon>
        <taxon>Dentiscutata</taxon>
    </lineage>
</organism>
<dbReference type="AlphaFoldDB" id="A0A9N9JK58"/>
<proteinExistence type="predicted"/>
<accession>A0A9N9JK58</accession>
<protein>
    <submittedName>
        <fullName evidence="1">28648_t:CDS:1</fullName>
    </submittedName>
</protein>
<evidence type="ECO:0000313" key="1">
    <source>
        <dbReference type="EMBL" id="CAG8784986.1"/>
    </source>
</evidence>
<name>A0A9N9JK58_9GLOM</name>
<comment type="caution">
    <text evidence="1">The sequence shown here is derived from an EMBL/GenBank/DDBJ whole genome shotgun (WGS) entry which is preliminary data.</text>
</comment>
<dbReference type="Proteomes" id="UP000789405">
    <property type="component" value="Unassembled WGS sequence"/>
</dbReference>